<evidence type="ECO:0000313" key="1">
    <source>
        <dbReference type="EMBL" id="MCU4750449.1"/>
    </source>
</evidence>
<protein>
    <recommendedName>
        <fullName evidence="3">Small CPxCG-related zinc finger protein</fullName>
    </recommendedName>
</protein>
<keyword evidence="2" id="KW-1185">Reference proteome</keyword>
<name>A0AAP2Z469_9EURY</name>
<accession>A0AAP2Z469</accession>
<proteinExistence type="predicted"/>
<sequence>MPTCTYCDRSLEAADLVRHESGDLLRVHCPDCHSMLGTYREPGRF</sequence>
<dbReference type="EMBL" id="JAOPJZ010000001">
    <property type="protein sequence ID" value="MCU4750449.1"/>
    <property type="molecule type" value="Genomic_DNA"/>
</dbReference>
<dbReference type="AlphaFoldDB" id="A0AAP2Z469"/>
<dbReference type="RefSeq" id="WP_342805248.1">
    <property type="nucleotide sequence ID" value="NZ_JAOPJZ010000001.1"/>
</dbReference>
<organism evidence="1 2">
    <name type="scientific">Natronosalvus hydrolyticus</name>
    <dbReference type="NCBI Taxonomy" id="2979988"/>
    <lineage>
        <taxon>Archaea</taxon>
        <taxon>Methanobacteriati</taxon>
        <taxon>Methanobacteriota</taxon>
        <taxon>Stenosarchaea group</taxon>
        <taxon>Halobacteria</taxon>
        <taxon>Halobacteriales</taxon>
        <taxon>Natrialbaceae</taxon>
        <taxon>Natronosalvus</taxon>
    </lineage>
</organism>
<gene>
    <name evidence="1" type="ORF">OB919_00390</name>
</gene>
<evidence type="ECO:0000313" key="2">
    <source>
        <dbReference type="Proteomes" id="UP001321047"/>
    </source>
</evidence>
<evidence type="ECO:0008006" key="3">
    <source>
        <dbReference type="Google" id="ProtNLM"/>
    </source>
</evidence>
<dbReference type="Proteomes" id="UP001321047">
    <property type="component" value="Unassembled WGS sequence"/>
</dbReference>
<reference evidence="1 2" key="1">
    <citation type="submission" date="2022-09" db="EMBL/GenBank/DDBJ databases">
        <title>Enrichment on poylsaccharides allowed isolation of novel metabolic and taxonomic groups of Haloarchaea.</title>
        <authorList>
            <person name="Sorokin D.Y."/>
            <person name="Elcheninov A.G."/>
            <person name="Khizhniak T.V."/>
            <person name="Kolganova T.V."/>
            <person name="Kublanov I.V."/>
        </authorList>
    </citation>
    <scope>NUCLEOTIDE SEQUENCE [LARGE SCALE GENOMIC DNA]</scope>
    <source>
        <strain evidence="1 2">AArc-curdl1</strain>
    </source>
</reference>
<comment type="caution">
    <text evidence="1">The sequence shown here is derived from an EMBL/GenBank/DDBJ whole genome shotgun (WGS) entry which is preliminary data.</text>
</comment>